<dbReference type="GO" id="GO:0032259">
    <property type="term" value="P:methylation"/>
    <property type="evidence" value="ECO:0007669"/>
    <property type="project" value="UniProtKB-KW"/>
</dbReference>
<keyword evidence="2 5" id="KW-0489">Methyltransferase</keyword>
<keyword evidence="6" id="KW-1185">Reference proteome</keyword>
<evidence type="ECO:0000256" key="3">
    <source>
        <dbReference type="ARBA" id="ARBA00022679"/>
    </source>
</evidence>
<keyword evidence="3 5" id="KW-0808">Transferase</keyword>
<dbReference type="PANTHER" id="PTHR10867:SF17">
    <property type="entry name" value="NICOTINAMIDE N-METHYLTRANSFERASE"/>
    <property type="match status" value="1"/>
</dbReference>
<dbReference type="OrthoDB" id="10050085at2759"/>
<dbReference type="Pfam" id="PF01234">
    <property type="entry name" value="NNMT_PNMT_TEMT"/>
    <property type="match status" value="1"/>
</dbReference>
<evidence type="ECO:0000256" key="4">
    <source>
        <dbReference type="ARBA" id="ARBA00022691"/>
    </source>
</evidence>
<proteinExistence type="inferred from homology"/>
<organism evidence="5 6">
    <name type="scientific">Mizuhopecten yessoensis</name>
    <name type="common">Japanese scallop</name>
    <name type="synonym">Patinopecten yessoensis</name>
    <dbReference type="NCBI Taxonomy" id="6573"/>
    <lineage>
        <taxon>Eukaryota</taxon>
        <taxon>Metazoa</taxon>
        <taxon>Spiralia</taxon>
        <taxon>Lophotrochozoa</taxon>
        <taxon>Mollusca</taxon>
        <taxon>Bivalvia</taxon>
        <taxon>Autobranchia</taxon>
        <taxon>Pteriomorphia</taxon>
        <taxon>Pectinida</taxon>
        <taxon>Pectinoidea</taxon>
        <taxon>Pectinidae</taxon>
        <taxon>Mizuhopecten</taxon>
    </lineage>
</organism>
<name>A0A210Q1I6_MIZYE</name>
<evidence type="ECO:0000256" key="2">
    <source>
        <dbReference type="ARBA" id="ARBA00022603"/>
    </source>
</evidence>
<evidence type="ECO:0000313" key="5">
    <source>
        <dbReference type="EMBL" id="OWF42601.1"/>
    </source>
</evidence>
<dbReference type="InterPro" id="IPR000940">
    <property type="entry name" value="NNMT_TEMT_trans"/>
</dbReference>
<sequence>MPLTETTDYDNFDSEYYMKAYRWGSNGKLNGGDSLRFNLDAMHETFSSGVIKGKSLLDIGTGPTTKSLVTSCMYVDEMYLSDINQQNRGILTDWWKSDETLEPEMTDYILKKENASHSVDKRQNLMKKKIRGILPIDVRSENPLGKGDHPSQFDVITSWLCFGAAAQTAEAYCKVVQNVASLLKVGGHLIVMDFFNNEHYNVGNFKFLCASLSQDEIEHIFTICGFCIINITTKMIEADQESIMKEEKWSGKYALHAVKKA</sequence>
<comment type="similarity">
    <text evidence="1">Belongs to the class I-like SAM-binding methyltransferase superfamily. NNMT/PNMT/TEMT family.</text>
</comment>
<evidence type="ECO:0000313" key="6">
    <source>
        <dbReference type="Proteomes" id="UP000242188"/>
    </source>
</evidence>
<dbReference type="PROSITE" id="PS51681">
    <property type="entry name" value="SAM_MT_NNMT_PNMT_TEMT"/>
    <property type="match status" value="1"/>
</dbReference>
<dbReference type="SUPFAM" id="SSF53335">
    <property type="entry name" value="S-adenosyl-L-methionine-dependent methyltransferases"/>
    <property type="match status" value="1"/>
</dbReference>
<comment type="caution">
    <text evidence="5">The sequence shown here is derived from an EMBL/GenBank/DDBJ whole genome shotgun (WGS) entry which is preliminary data.</text>
</comment>
<dbReference type="AlphaFoldDB" id="A0A210Q1I6"/>
<keyword evidence="4" id="KW-0949">S-adenosyl-L-methionine</keyword>
<dbReference type="InterPro" id="IPR029063">
    <property type="entry name" value="SAM-dependent_MTases_sf"/>
</dbReference>
<dbReference type="EMBL" id="NEDP02005244">
    <property type="protein sequence ID" value="OWF42601.1"/>
    <property type="molecule type" value="Genomic_DNA"/>
</dbReference>
<evidence type="ECO:0000256" key="1">
    <source>
        <dbReference type="ARBA" id="ARBA00007996"/>
    </source>
</evidence>
<dbReference type="GO" id="GO:0005829">
    <property type="term" value="C:cytosol"/>
    <property type="evidence" value="ECO:0007669"/>
    <property type="project" value="TreeGrafter"/>
</dbReference>
<reference evidence="5 6" key="1">
    <citation type="journal article" date="2017" name="Nat. Ecol. Evol.">
        <title>Scallop genome provides insights into evolution of bilaterian karyotype and development.</title>
        <authorList>
            <person name="Wang S."/>
            <person name="Zhang J."/>
            <person name="Jiao W."/>
            <person name="Li J."/>
            <person name="Xun X."/>
            <person name="Sun Y."/>
            <person name="Guo X."/>
            <person name="Huan P."/>
            <person name="Dong B."/>
            <person name="Zhang L."/>
            <person name="Hu X."/>
            <person name="Sun X."/>
            <person name="Wang J."/>
            <person name="Zhao C."/>
            <person name="Wang Y."/>
            <person name="Wang D."/>
            <person name="Huang X."/>
            <person name="Wang R."/>
            <person name="Lv J."/>
            <person name="Li Y."/>
            <person name="Zhang Z."/>
            <person name="Liu B."/>
            <person name="Lu W."/>
            <person name="Hui Y."/>
            <person name="Liang J."/>
            <person name="Zhou Z."/>
            <person name="Hou R."/>
            <person name="Li X."/>
            <person name="Liu Y."/>
            <person name="Li H."/>
            <person name="Ning X."/>
            <person name="Lin Y."/>
            <person name="Zhao L."/>
            <person name="Xing Q."/>
            <person name="Dou J."/>
            <person name="Li Y."/>
            <person name="Mao J."/>
            <person name="Guo H."/>
            <person name="Dou H."/>
            <person name="Li T."/>
            <person name="Mu C."/>
            <person name="Jiang W."/>
            <person name="Fu Q."/>
            <person name="Fu X."/>
            <person name="Miao Y."/>
            <person name="Liu J."/>
            <person name="Yu Q."/>
            <person name="Li R."/>
            <person name="Liao H."/>
            <person name="Li X."/>
            <person name="Kong Y."/>
            <person name="Jiang Z."/>
            <person name="Chourrout D."/>
            <person name="Li R."/>
            <person name="Bao Z."/>
        </authorList>
    </citation>
    <scope>NUCLEOTIDE SEQUENCE [LARGE SCALE GENOMIC DNA]</scope>
    <source>
        <strain evidence="5 6">PY_sf001</strain>
    </source>
</reference>
<gene>
    <name evidence="5" type="ORF">KP79_PYT04912</name>
</gene>
<dbReference type="Gene3D" id="3.40.50.150">
    <property type="entry name" value="Vaccinia Virus protein VP39"/>
    <property type="match status" value="1"/>
</dbReference>
<dbReference type="GO" id="GO:0008170">
    <property type="term" value="F:N-methyltransferase activity"/>
    <property type="evidence" value="ECO:0007669"/>
    <property type="project" value="TreeGrafter"/>
</dbReference>
<dbReference type="PANTHER" id="PTHR10867">
    <property type="entry name" value="NNMT/PNMT/TEMT FAMILY MEMBER"/>
    <property type="match status" value="1"/>
</dbReference>
<dbReference type="Proteomes" id="UP000242188">
    <property type="component" value="Unassembled WGS sequence"/>
</dbReference>
<accession>A0A210Q1I6</accession>
<protein>
    <submittedName>
        <fullName evidence="5">Indolethylamine N-methyltransferase</fullName>
    </submittedName>
</protein>